<sequence>MFLTCLLASTGGLIFGYDIGISSGVTSMSTFLMKFFPLVAKRSINKPVLQIHQPHINILFTSSLYLAALLSSFVASTITRKLGRRTSMFLGGLLFCAGAIVNAFDQNVAMLIVVPLFLSETTAFKHHGSLNMMFQLSITIDNLVANILNYYFSRIDNHGWRLALLIERGRLEEAKKKLVKTRGGDNVDTKLHDLVASSEASTKFTMINFIMFHASVLFKTIGFGNNASLMSAVVTGTVNVVATLVSIFDVFCSTLNARIQFDYFFELQILVTIFIGWKFGVNGDPTDLHKWYAVVLMTFICIYVAGFAWSWGPLGWLVPSEMLPREV</sequence>
<accession>A0A9Q1GSH4</accession>
<feature type="transmembrane region" description="Helical" evidence="9">
    <location>
        <begin position="90"/>
        <end position="118"/>
    </location>
</feature>
<evidence type="ECO:0000313" key="11">
    <source>
        <dbReference type="Proteomes" id="UP001153076"/>
    </source>
</evidence>
<comment type="subcellular location">
    <subcellularLocation>
        <location evidence="1">Membrane</location>
        <topology evidence="1">Multi-pass membrane protein</topology>
    </subcellularLocation>
</comment>
<evidence type="ECO:0000256" key="9">
    <source>
        <dbReference type="SAM" id="Phobius"/>
    </source>
</evidence>
<keyword evidence="8 9" id="KW-0472">Membrane</keyword>
<evidence type="ECO:0000256" key="6">
    <source>
        <dbReference type="ARBA" id="ARBA00022847"/>
    </source>
</evidence>
<dbReference type="SUPFAM" id="SSF103473">
    <property type="entry name" value="MFS general substrate transporter"/>
    <property type="match status" value="1"/>
</dbReference>
<dbReference type="EMBL" id="JAKOGI010001711">
    <property type="protein sequence ID" value="KAJ8424320.1"/>
    <property type="molecule type" value="Genomic_DNA"/>
</dbReference>
<dbReference type="Proteomes" id="UP001153076">
    <property type="component" value="Unassembled WGS sequence"/>
</dbReference>
<evidence type="ECO:0000256" key="5">
    <source>
        <dbReference type="ARBA" id="ARBA00022692"/>
    </source>
</evidence>
<evidence type="ECO:0000256" key="7">
    <source>
        <dbReference type="ARBA" id="ARBA00022989"/>
    </source>
</evidence>
<evidence type="ECO:0000256" key="8">
    <source>
        <dbReference type="ARBA" id="ARBA00023136"/>
    </source>
</evidence>
<reference evidence="10" key="1">
    <citation type="submission" date="2022-04" db="EMBL/GenBank/DDBJ databases">
        <title>Carnegiea gigantea Genome sequencing and assembly v2.</title>
        <authorList>
            <person name="Copetti D."/>
            <person name="Sanderson M.J."/>
            <person name="Burquez A."/>
            <person name="Wojciechowski M.F."/>
        </authorList>
    </citation>
    <scope>NUCLEOTIDE SEQUENCE</scope>
    <source>
        <strain evidence="10">SGP5-SGP5p</strain>
        <tissue evidence="10">Aerial part</tissue>
    </source>
</reference>
<dbReference type="OrthoDB" id="5296287at2759"/>
<dbReference type="PANTHER" id="PTHR23500">
    <property type="entry name" value="SOLUTE CARRIER FAMILY 2, FACILITATED GLUCOSE TRANSPORTER"/>
    <property type="match status" value="1"/>
</dbReference>
<organism evidence="10 11">
    <name type="scientific">Carnegiea gigantea</name>
    <dbReference type="NCBI Taxonomy" id="171969"/>
    <lineage>
        <taxon>Eukaryota</taxon>
        <taxon>Viridiplantae</taxon>
        <taxon>Streptophyta</taxon>
        <taxon>Embryophyta</taxon>
        <taxon>Tracheophyta</taxon>
        <taxon>Spermatophyta</taxon>
        <taxon>Magnoliopsida</taxon>
        <taxon>eudicotyledons</taxon>
        <taxon>Gunneridae</taxon>
        <taxon>Pentapetalae</taxon>
        <taxon>Caryophyllales</taxon>
        <taxon>Cactineae</taxon>
        <taxon>Cactaceae</taxon>
        <taxon>Cactoideae</taxon>
        <taxon>Echinocereeae</taxon>
        <taxon>Carnegiea</taxon>
    </lineage>
</organism>
<feature type="transmembrane region" description="Helical" evidence="9">
    <location>
        <begin position="130"/>
        <end position="152"/>
    </location>
</feature>
<protein>
    <recommendedName>
        <fullName evidence="12">Major facilitator superfamily (MFS) profile domain-containing protein</fullName>
    </recommendedName>
</protein>
<dbReference type="PANTHER" id="PTHR23500:SF477">
    <property type="entry name" value="MAJOR FACILITATOR SUPERFAMILY (MFS) PROFILE DOMAIN-CONTAINING PROTEIN"/>
    <property type="match status" value="1"/>
</dbReference>
<dbReference type="Pfam" id="PF00083">
    <property type="entry name" value="Sugar_tr"/>
    <property type="match status" value="2"/>
</dbReference>
<keyword evidence="3" id="KW-0813">Transport</keyword>
<dbReference type="Gene3D" id="1.20.1250.20">
    <property type="entry name" value="MFS general substrate transporter like domains"/>
    <property type="match status" value="2"/>
</dbReference>
<dbReference type="GO" id="GO:0015293">
    <property type="term" value="F:symporter activity"/>
    <property type="evidence" value="ECO:0007669"/>
    <property type="project" value="UniProtKB-KW"/>
</dbReference>
<feature type="transmembrane region" description="Helical" evidence="9">
    <location>
        <begin position="229"/>
        <end position="251"/>
    </location>
</feature>
<dbReference type="PRINTS" id="PR00171">
    <property type="entry name" value="SUGRTRNSPORT"/>
</dbReference>
<evidence type="ECO:0000313" key="10">
    <source>
        <dbReference type="EMBL" id="KAJ8424320.1"/>
    </source>
</evidence>
<gene>
    <name evidence="10" type="ORF">Cgig2_007576</name>
</gene>
<keyword evidence="4" id="KW-0762">Sugar transport</keyword>
<keyword evidence="7 9" id="KW-1133">Transmembrane helix</keyword>
<evidence type="ECO:0000256" key="1">
    <source>
        <dbReference type="ARBA" id="ARBA00004141"/>
    </source>
</evidence>
<proteinExistence type="inferred from homology"/>
<feature type="transmembrane region" description="Helical" evidence="9">
    <location>
        <begin position="291"/>
        <end position="318"/>
    </location>
</feature>
<evidence type="ECO:0000256" key="3">
    <source>
        <dbReference type="ARBA" id="ARBA00022448"/>
    </source>
</evidence>
<dbReference type="InterPro" id="IPR005828">
    <property type="entry name" value="MFS_sugar_transport-like"/>
</dbReference>
<dbReference type="GO" id="GO:0016020">
    <property type="term" value="C:membrane"/>
    <property type="evidence" value="ECO:0007669"/>
    <property type="project" value="UniProtKB-SubCell"/>
</dbReference>
<keyword evidence="5 9" id="KW-0812">Transmembrane</keyword>
<evidence type="ECO:0000256" key="2">
    <source>
        <dbReference type="ARBA" id="ARBA00010992"/>
    </source>
</evidence>
<dbReference type="AlphaFoldDB" id="A0A9Q1GSH4"/>
<keyword evidence="11" id="KW-1185">Reference proteome</keyword>
<feature type="transmembrane region" description="Helical" evidence="9">
    <location>
        <begin position="56"/>
        <end position="78"/>
    </location>
</feature>
<name>A0A9Q1GSH4_9CARY</name>
<evidence type="ECO:0008006" key="12">
    <source>
        <dbReference type="Google" id="ProtNLM"/>
    </source>
</evidence>
<dbReference type="GO" id="GO:0015144">
    <property type="term" value="F:carbohydrate transmembrane transporter activity"/>
    <property type="evidence" value="ECO:0007669"/>
    <property type="project" value="InterPro"/>
</dbReference>
<comment type="caution">
    <text evidence="10">The sequence shown here is derived from an EMBL/GenBank/DDBJ whole genome shotgun (WGS) entry which is preliminary data.</text>
</comment>
<comment type="similarity">
    <text evidence="2">Belongs to the major facilitator superfamily. Sugar transporter (TC 2.A.1.1) family.</text>
</comment>
<feature type="transmembrane region" description="Helical" evidence="9">
    <location>
        <begin position="263"/>
        <end position="279"/>
    </location>
</feature>
<dbReference type="InterPro" id="IPR045262">
    <property type="entry name" value="STP/PLT_plant"/>
</dbReference>
<keyword evidence="6" id="KW-0769">Symport</keyword>
<dbReference type="InterPro" id="IPR003663">
    <property type="entry name" value="Sugar/inositol_transpt"/>
</dbReference>
<dbReference type="InterPro" id="IPR036259">
    <property type="entry name" value="MFS_trans_sf"/>
</dbReference>
<evidence type="ECO:0000256" key="4">
    <source>
        <dbReference type="ARBA" id="ARBA00022597"/>
    </source>
</evidence>